<dbReference type="Pfam" id="PF08534">
    <property type="entry name" value="Redoxin"/>
    <property type="match status" value="1"/>
</dbReference>
<dbReference type="STRING" id="1387353.BSF38_00174"/>
<dbReference type="PANTHER" id="PTHR42852">
    <property type="entry name" value="THIOL:DISULFIDE INTERCHANGE PROTEIN DSBE"/>
    <property type="match status" value="1"/>
</dbReference>
<dbReference type="Proteomes" id="UP000186309">
    <property type="component" value="Chromosome"/>
</dbReference>
<dbReference type="InterPro" id="IPR036249">
    <property type="entry name" value="Thioredoxin-like_sf"/>
</dbReference>
<dbReference type="OrthoDB" id="9802923at2"/>
<feature type="domain" description="Thioredoxin" evidence="5">
    <location>
        <begin position="29"/>
        <end position="186"/>
    </location>
</feature>
<sequence>MIKIAKPMAFAMLVGIGWLGTAAARAENLGIGDPAPKLEVKSFVKGEPVKALEPGKIYVVEFWATWCGPCRSTIPHLTELQKKHADAIFIGVSIAEQDQDKVKPFVDEMADKMNYRVALDAVPDKGDAGDGAMSKNWMKAAGQGGIPTAFIINKDNKIAWIGHPAGMDEPLEKIVTGSWDLKTAIAESKKAAEEQAKGQEVQKKLAAAIQSEDPDKVLAAIDEIAKEFPAKVAALDGLKFTSLVQKGDEDKALETGKKLLEGDAGKSSGDLNNIAWAIVDPAAKHKPSAKLLTFAVEAAERGDELEKGKSPYIADTLAKAYFDSGKAAKALEVQKRAVENAKGTDLEDDKGMKERLEQYQKAAEAGK</sequence>
<name>A0A1U7CIJ9_9BACT</name>
<dbReference type="InterPro" id="IPR011990">
    <property type="entry name" value="TPR-like_helical_dom_sf"/>
</dbReference>
<protein>
    <submittedName>
        <fullName evidence="6">Sporulation thiol-disulfide oxidoreductase A</fullName>
    </submittedName>
</protein>
<evidence type="ECO:0000313" key="7">
    <source>
        <dbReference type="Proteomes" id="UP000186309"/>
    </source>
</evidence>
<evidence type="ECO:0000256" key="4">
    <source>
        <dbReference type="SAM" id="SignalP"/>
    </source>
</evidence>
<keyword evidence="7" id="KW-1185">Reference proteome</keyword>
<evidence type="ECO:0000256" key="3">
    <source>
        <dbReference type="ARBA" id="ARBA00023284"/>
    </source>
</evidence>
<dbReference type="GO" id="GO:0006950">
    <property type="term" value="P:response to stress"/>
    <property type="evidence" value="ECO:0007669"/>
    <property type="project" value="UniProtKB-ARBA"/>
</dbReference>
<reference evidence="7" key="1">
    <citation type="submission" date="2016-12" db="EMBL/GenBank/DDBJ databases">
        <title>Comparative genomics of four Isosphaeraceae planctomycetes: a common pool of plasmids and glycoside hydrolase genes.</title>
        <authorList>
            <person name="Ivanova A."/>
        </authorList>
    </citation>
    <scope>NUCLEOTIDE SEQUENCE [LARGE SCALE GENOMIC DNA]</scope>
    <source>
        <strain evidence="7">PX4</strain>
    </source>
</reference>
<dbReference type="RefSeq" id="WP_076343042.1">
    <property type="nucleotide sequence ID" value="NZ_CP019082.1"/>
</dbReference>
<evidence type="ECO:0000256" key="2">
    <source>
        <dbReference type="ARBA" id="ARBA00022748"/>
    </source>
</evidence>
<dbReference type="Gene3D" id="1.25.40.10">
    <property type="entry name" value="Tetratricopeptide repeat domain"/>
    <property type="match status" value="1"/>
</dbReference>
<proteinExistence type="predicted"/>
<dbReference type="GO" id="GO:0030313">
    <property type="term" value="C:cell envelope"/>
    <property type="evidence" value="ECO:0007669"/>
    <property type="project" value="UniProtKB-SubCell"/>
</dbReference>
<evidence type="ECO:0000256" key="1">
    <source>
        <dbReference type="ARBA" id="ARBA00004196"/>
    </source>
</evidence>
<dbReference type="KEGG" id="pbor:BSF38_00174"/>
<organism evidence="6 7">
    <name type="scientific">Paludisphaera borealis</name>
    <dbReference type="NCBI Taxonomy" id="1387353"/>
    <lineage>
        <taxon>Bacteria</taxon>
        <taxon>Pseudomonadati</taxon>
        <taxon>Planctomycetota</taxon>
        <taxon>Planctomycetia</taxon>
        <taxon>Isosphaerales</taxon>
        <taxon>Isosphaeraceae</taxon>
        <taxon>Paludisphaera</taxon>
    </lineage>
</organism>
<dbReference type="SUPFAM" id="SSF52833">
    <property type="entry name" value="Thioredoxin-like"/>
    <property type="match status" value="1"/>
</dbReference>
<dbReference type="InterPro" id="IPR017937">
    <property type="entry name" value="Thioredoxin_CS"/>
</dbReference>
<dbReference type="EMBL" id="CP019082">
    <property type="protein sequence ID" value="APW58770.1"/>
    <property type="molecule type" value="Genomic_DNA"/>
</dbReference>
<dbReference type="PANTHER" id="PTHR42852:SF18">
    <property type="entry name" value="CHROMOSOME UNDETERMINED SCAFFOLD_47, WHOLE GENOME SHOTGUN SEQUENCE"/>
    <property type="match status" value="1"/>
</dbReference>
<dbReference type="PROSITE" id="PS00194">
    <property type="entry name" value="THIOREDOXIN_1"/>
    <property type="match status" value="1"/>
</dbReference>
<dbReference type="InterPro" id="IPR013766">
    <property type="entry name" value="Thioredoxin_domain"/>
</dbReference>
<keyword evidence="4" id="KW-0732">Signal</keyword>
<keyword evidence="3" id="KW-0676">Redox-active center</keyword>
<dbReference type="PROSITE" id="PS51352">
    <property type="entry name" value="THIOREDOXIN_2"/>
    <property type="match status" value="1"/>
</dbReference>
<accession>A0A1U7CIJ9</accession>
<dbReference type="GO" id="GO:0016491">
    <property type="term" value="F:oxidoreductase activity"/>
    <property type="evidence" value="ECO:0007669"/>
    <property type="project" value="InterPro"/>
</dbReference>
<dbReference type="CDD" id="cd02966">
    <property type="entry name" value="TlpA_like_family"/>
    <property type="match status" value="1"/>
</dbReference>
<evidence type="ECO:0000259" key="5">
    <source>
        <dbReference type="PROSITE" id="PS51352"/>
    </source>
</evidence>
<keyword evidence="2" id="KW-0201">Cytochrome c-type biogenesis</keyword>
<feature type="chain" id="PRO_5012256576" evidence="4">
    <location>
        <begin position="27"/>
        <end position="367"/>
    </location>
</feature>
<evidence type="ECO:0000313" key="6">
    <source>
        <dbReference type="EMBL" id="APW58770.1"/>
    </source>
</evidence>
<dbReference type="InterPro" id="IPR050553">
    <property type="entry name" value="Thioredoxin_ResA/DsbE_sf"/>
</dbReference>
<dbReference type="AlphaFoldDB" id="A0A1U7CIJ9"/>
<dbReference type="GO" id="GO:0017004">
    <property type="term" value="P:cytochrome complex assembly"/>
    <property type="evidence" value="ECO:0007669"/>
    <property type="project" value="UniProtKB-KW"/>
</dbReference>
<gene>
    <name evidence="6" type="primary">stoA</name>
    <name evidence="6" type="ORF">BSF38_00174</name>
</gene>
<comment type="subcellular location">
    <subcellularLocation>
        <location evidence="1">Cell envelope</location>
    </subcellularLocation>
</comment>
<dbReference type="Gene3D" id="3.40.30.10">
    <property type="entry name" value="Glutaredoxin"/>
    <property type="match status" value="1"/>
</dbReference>
<dbReference type="InterPro" id="IPR013740">
    <property type="entry name" value="Redoxin"/>
</dbReference>
<feature type="signal peptide" evidence="4">
    <location>
        <begin position="1"/>
        <end position="26"/>
    </location>
</feature>